<gene>
    <name evidence="2" type="ORF">BBL17_014580</name>
</gene>
<dbReference type="EMBL" id="MBFE02000009">
    <property type="protein sequence ID" value="MUO43012.1"/>
    <property type="molecule type" value="Genomic_DNA"/>
</dbReference>
<sequence>MSIENALKLIRLWAARHMQRGVLSEMEDHRLSDIGRSRSEARREGKKWF</sequence>
<feature type="domain" description="YjiS-like" evidence="1">
    <location>
        <begin position="8"/>
        <end position="42"/>
    </location>
</feature>
<dbReference type="InterPro" id="IPR009506">
    <property type="entry name" value="YjiS-like"/>
</dbReference>
<dbReference type="Pfam" id="PF06568">
    <property type="entry name" value="YjiS-like"/>
    <property type="match status" value="1"/>
</dbReference>
<keyword evidence="3" id="KW-1185">Reference proteome</keyword>
<dbReference type="RefSeq" id="WP_081358865.1">
    <property type="nucleotide sequence ID" value="NZ_MBFE02000009.1"/>
</dbReference>
<reference evidence="2" key="1">
    <citation type="submission" date="2019-11" db="EMBL/GenBank/DDBJ databases">
        <title>Whole-genome sequencing of Allorhizobium vitis.</title>
        <authorList>
            <person name="Gan H.M."/>
            <person name="Savka M.A."/>
        </authorList>
    </citation>
    <scope>NUCLEOTIDE SEQUENCE [LARGE SCALE GENOMIC DNA]</scope>
    <source>
        <strain evidence="2">T1/7</strain>
    </source>
</reference>
<comment type="caution">
    <text evidence="2">The sequence shown here is derived from an EMBL/GenBank/DDBJ whole genome shotgun (WGS) entry which is preliminary data.</text>
</comment>
<organism evidence="2 3">
    <name type="scientific">Agrobacterium vitis</name>
    <name type="common">Rhizobium vitis</name>
    <dbReference type="NCBI Taxonomy" id="373"/>
    <lineage>
        <taxon>Bacteria</taxon>
        <taxon>Pseudomonadati</taxon>
        <taxon>Pseudomonadota</taxon>
        <taxon>Alphaproteobacteria</taxon>
        <taxon>Hyphomicrobiales</taxon>
        <taxon>Rhizobiaceae</taxon>
        <taxon>Rhizobium/Agrobacterium group</taxon>
        <taxon>Agrobacterium</taxon>
    </lineage>
</organism>
<accession>A0ABW9TFQ9</accession>
<evidence type="ECO:0000259" key="1">
    <source>
        <dbReference type="Pfam" id="PF06568"/>
    </source>
</evidence>
<proteinExistence type="predicted"/>
<protein>
    <submittedName>
        <fullName evidence="2">DUF1127 domain-containing protein</fullName>
    </submittedName>
</protein>
<evidence type="ECO:0000313" key="2">
    <source>
        <dbReference type="EMBL" id="MUO43012.1"/>
    </source>
</evidence>
<name>A0ABW9TFQ9_AGRVI</name>
<evidence type="ECO:0000313" key="3">
    <source>
        <dbReference type="Proteomes" id="UP000179454"/>
    </source>
</evidence>
<dbReference type="Proteomes" id="UP000179454">
    <property type="component" value="Unassembled WGS sequence"/>
</dbReference>